<dbReference type="PRINTS" id="PR00080">
    <property type="entry name" value="SDRFAMILY"/>
</dbReference>
<evidence type="ECO:0000256" key="1">
    <source>
        <dbReference type="ARBA" id="ARBA00006484"/>
    </source>
</evidence>
<organism evidence="6 7">
    <name type="scientific">Hortaea werneckii</name>
    <name type="common">Black yeast</name>
    <name type="synonym">Cladosporium werneckii</name>
    <dbReference type="NCBI Taxonomy" id="91943"/>
    <lineage>
        <taxon>Eukaryota</taxon>
        <taxon>Fungi</taxon>
        <taxon>Dikarya</taxon>
        <taxon>Ascomycota</taxon>
        <taxon>Pezizomycotina</taxon>
        <taxon>Dothideomycetes</taxon>
        <taxon>Dothideomycetidae</taxon>
        <taxon>Mycosphaerellales</taxon>
        <taxon>Teratosphaeriaceae</taxon>
        <taxon>Hortaea</taxon>
    </lineage>
</organism>
<dbReference type="InterPro" id="IPR011990">
    <property type="entry name" value="TPR-like_helical_dom_sf"/>
</dbReference>
<feature type="compositionally biased region" description="Basic and acidic residues" evidence="5">
    <location>
        <begin position="322"/>
        <end position="331"/>
    </location>
</feature>
<dbReference type="PANTHER" id="PTHR43963">
    <property type="entry name" value="CARBONYL REDUCTASE 1-RELATED"/>
    <property type="match status" value="1"/>
</dbReference>
<dbReference type="InterPro" id="IPR036291">
    <property type="entry name" value="NAD(P)-bd_dom_sf"/>
</dbReference>
<gene>
    <name evidence="6" type="ORF">D0869_06054</name>
</gene>
<dbReference type="Gene3D" id="1.25.40.10">
    <property type="entry name" value="Tetratricopeptide repeat domain"/>
    <property type="match status" value="1"/>
</dbReference>
<evidence type="ECO:0000256" key="3">
    <source>
        <dbReference type="ARBA" id="ARBA00023002"/>
    </source>
</evidence>
<dbReference type="PROSITE" id="PS51375">
    <property type="entry name" value="PPR"/>
    <property type="match status" value="1"/>
</dbReference>
<accession>A0A3M6WW34</accession>
<dbReference type="OrthoDB" id="185373at2759"/>
<evidence type="ECO:0000313" key="6">
    <source>
        <dbReference type="EMBL" id="RMX82448.1"/>
    </source>
</evidence>
<dbReference type="VEuPathDB" id="FungiDB:BTJ68_04897"/>
<dbReference type="AlphaFoldDB" id="A0A3M6WW34"/>
<comment type="similarity">
    <text evidence="1">Belongs to the short-chain dehydrogenases/reductases (SDR) family.</text>
</comment>
<feature type="region of interest" description="Disordered" evidence="5">
    <location>
        <begin position="597"/>
        <end position="694"/>
    </location>
</feature>
<dbReference type="PANTHER" id="PTHR43963:SF6">
    <property type="entry name" value="CHAIN DEHYDROGENASE FAMILY PROTEIN, PUTATIVE (AFU_ORTHOLOGUE AFUA_3G15350)-RELATED"/>
    <property type="match status" value="1"/>
</dbReference>
<feature type="compositionally biased region" description="Basic and acidic residues" evidence="5">
    <location>
        <begin position="656"/>
        <end position="689"/>
    </location>
</feature>
<evidence type="ECO:0000256" key="4">
    <source>
        <dbReference type="PROSITE-ProRule" id="PRU00708"/>
    </source>
</evidence>
<sequence length="973" mass="108173">MLRDTFPAAWETHFHFLTRPLHIMFECNVCTLRCLRALAAEAAVQNRHHSRLLLTPHLTIPSQRRAASTAAVPPASNQGNAYLNAAQLRHQTQGDVIPFDHDRPATEVTTFDKKALRKELEWLADPVKFTEHIQYTLRCEKPAKALELVRLASKTRQCTVAWNHVVNYHMQRGRPRDAFAVYNEMKKRAQFPDSYTYMLLLRGLAGPRVVTSKKPPKTISSEDVSKAAVSEARAIWREIVMKWRTGAVRMDEELASAMARCLLVSEKLQDWDDVLSLIRQTMQIERLVPEVGSPERQIGHVPTDRQLLEAEKAEGGIDVDAEAMKGEDREASAGAAGKTPAKISADETPDARTFESVEPTMTTPKKYGPPPSLIHAQPGQETLDVLIQSCSKMRMPKTANAYWELLIAEPFNLKPALFNFHSLIRLLLKNRSSGRVADLIQHGLAKAEAQPTFMTFMLAMQACRRNCLNPHALEHAKAIVDVMERTLSDLEVSVLSQYLDIALLSDSGLKIVDTLDRLDSCVHNLRSRVNFGTDTRKMNAEDNLQDKRDTVQFFQTMIGAIDTLMNRGLVPRKDFVHWHQRRSQLNTFISHAKKAMPALEQKTEGEADERSGSAQRPGGFTARRQAARAGGKYGRSNPLALFRSPQRRSQQAKARLKIEAVDGERGGRAREDSAWREKRPDGMRPETNVDSRGYADSPADLVRNLALQYPKSPLNNGSPFLIYLTARSAERGAEAVNTLSNDPQLKQAKALAQDGGPTTIKFYELDISQTSSIQGFRDFLQKQHPEGIDIAINNAGIAMQGFDSNVVQTTLQTNYYGTLEATQDLLPLIRQGGRLVNVSSMSGKLNKYSDEVRKAFLAAADSGDVNACTALMERFKTAAAEGREKEDGWPSAAYATSKAGETAFTKAVAVQEAKRNREVLVNACCPGYVNTDMTRGGGTKTPDEGAQTPVMLALQDIGGRTGGFWQSEKEIEW</sequence>
<dbReference type="PRINTS" id="PR00081">
    <property type="entry name" value="GDHRDH"/>
</dbReference>
<dbReference type="GO" id="GO:0016491">
    <property type="term" value="F:oxidoreductase activity"/>
    <property type="evidence" value="ECO:0007669"/>
    <property type="project" value="UniProtKB-KW"/>
</dbReference>
<protein>
    <submittedName>
        <fullName evidence="6">Uncharacterized protein</fullName>
    </submittedName>
</protein>
<keyword evidence="3" id="KW-0560">Oxidoreductase</keyword>
<dbReference type="NCBIfam" id="TIGR00756">
    <property type="entry name" value="PPR"/>
    <property type="match status" value="1"/>
</dbReference>
<feature type="repeat" description="PPR" evidence="4">
    <location>
        <begin position="158"/>
        <end position="192"/>
    </location>
</feature>
<dbReference type="Proteomes" id="UP000281245">
    <property type="component" value="Unassembled WGS sequence"/>
</dbReference>
<comment type="caution">
    <text evidence="6">The sequence shown here is derived from an EMBL/GenBank/DDBJ whole genome shotgun (WGS) entry which is preliminary data.</text>
</comment>
<dbReference type="InterPro" id="IPR002347">
    <property type="entry name" value="SDR_fam"/>
</dbReference>
<dbReference type="SUPFAM" id="SSF51735">
    <property type="entry name" value="NAD(P)-binding Rossmann-fold domains"/>
    <property type="match status" value="1"/>
</dbReference>
<evidence type="ECO:0000256" key="5">
    <source>
        <dbReference type="SAM" id="MobiDB-lite"/>
    </source>
</evidence>
<evidence type="ECO:0000256" key="2">
    <source>
        <dbReference type="ARBA" id="ARBA00022857"/>
    </source>
</evidence>
<dbReference type="EMBL" id="QWIJ01000428">
    <property type="protein sequence ID" value="RMX82448.1"/>
    <property type="molecule type" value="Genomic_DNA"/>
</dbReference>
<dbReference type="Gene3D" id="3.40.50.720">
    <property type="entry name" value="NAD(P)-binding Rossmann-like Domain"/>
    <property type="match status" value="1"/>
</dbReference>
<dbReference type="Pfam" id="PF00106">
    <property type="entry name" value="adh_short"/>
    <property type="match status" value="2"/>
</dbReference>
<reference evidence="6 7" key="1">
    <citation type="journal article" date="2018" name="BMC Genomics">
        <title>Genomic evidence for intraspecific hybridization in a clonal and extremely halotolerant yeast.</title>
        <authorList>
            <person name="Gostincar C."/>
            <person name="Stajich J.E."/>
            <person name="Zupancic J."/>
            <person name="Zalar P."/>
            <person name="Gunde-Cimerman N."/>
        </authorList>
    </citation>
    <scope>NUCLEOTIDE SEQUENCE [LARGE SCALE GENOMIC DNA]</scope>
    <source>
        <strain evidence="6 7">EXF-6656</strain>
    </source>
</reference>
<dbReference type="Pfam" id="PF13041">
    <property type="entry name" value="PPR_2"/>
    <property type="match status" value="1"/>
</dbReference>
<evidence type="ECO:0000313" key="7">
    <source>
        <dbReference type="Proteomes" id="UP000281245"/>
    </source>
</evidence>
<proteinExistence type="inferred from homology"/>
<name>A0A3M6WW34_HORWE</name>
<dbReference type="InterPro" id="IPR002885">
    <property type="entry name" value="PPR_rpt"/>
</dbReference>
<feature type="region of interest" description="Disordered" evidence="5">
    <location>
        <begin position="321"/>
        <end position="352"/>
    </location>
</feature>
<keyword evidence="2" id="KW-0521">NADP</keyword>
<feature type="compositionally biased region" description="Basic and acidic residues" evidence="5">
    <location>
        <begin position="601"/>
        <end position="611"/>
    </location>
</feature>